<dbReference type="STRING" id="536227.Ccar_10770"/>
<accession>C6PNT1</accession>
<proteinExistence type="predicted"/>
<evidence type="ECO:0000313" key="3">
    <source>
        <dbReference type="EMBL" id="EET89009.1"/>
    </source>
</evidence>
<feature type="transmembrane region" description="Helical" evidence="1">
    <location>
        <begin position="239"/>
        <end position="255"/>
    </location>
</feature>
<dbReference type="GO" id="GO:0016747">
    <property type="term" value="F:acyltransferase activity, transferring groups other than amino-acyl groups"/>
    <property type="evidence" value="ECO:0007669"/>
    <property type="project" value="InterPro"/>
</dbReference>
<keyword evidence="3" id="KW-0808">Transferase</keyword>
<dbReference type="KEGG" id="cck:Ccar_10770"/>
<feature type="transmembrane region" description="Helical" evidence="1">
    <location>
        <begin position="307"/>
        <end position="329"/>
    </location>
</feature>
<dbReference type="PANTHER" id="PTHR36927">
    <property type="entry name" value="BLR4337 PROTEIN"/>
    <property type="match status" value="1"/>
</dbReference>
<dbReference type="AlphaFoldDB" id="C6PNT1"/>
<dbReference type="PANTHER" id="PTHR36927:SF3">
    <property type="entry name" value="GLUCANS BIOSYNTHESIS PROTEIN C"/>
    <property type="match status" value="1"/>
</dbReference>
<dbReference type="OrthoDB" id="5446016at2"/>
<dbReference type="eggNOG" id="COG1835">
    <property type="taxonomic scope" value="Bacteria"/>
</dbReference>
<feature type="domain" description="Acyltransferase 3" evidence="2">
    <location>
        <begin position="8"/>
        <end position="350"/>
    </location>
</feature>
<evidence type="ECO:0000259" key="2">
    <source>
        <dbReference type="Pfam" id="PF01757"/>
    </source>
</evidence>
<dbReference type="EMBL" id="ACVI01000005">
    <property type="protein sequence ID" value="EET89009.1"/>
    <property type="molecule type" value="Genomic_DNA"/>
</dbReference>
<name>C6PNT1_9CLOT</name>
<comment type="caution">
    <text evidence="3">The sequence shown here is derived from an EMBL/GenBank/DDBJ whole genome shotgun (WGS) entry which is preliminary data.</text>
</comment>
<dbReference type="Pfam" id="PF01757">
    <property type="entry name" value="Acyl_transf_3"/>
    <property type="match status" value="1"/>
</dbReference>
<keyword evidence="3" id="KW-0012">Acyltransferase</keyword>
<evidence type="ECO:0000256" key="1">
    <source>
        <dbReference type="SAM" id="Phobius"/>
    </source>
</evidence>
<evidence type="ECO:0000313" key="4">
    <source>
        <dbReference type="Proteomes" id="UP000004198"/>
    </source>
</evidence>
<protein>
    <submittedName>
        <fullName evidence="3">Acyltransferase 3</fullName>
    </submittedName>
</protein>
<feature type="transmembrane region" description="Helical" evidence="1">
    <location>
        <begin position="267"/>
        <end position="287"/>
    </location>
</feature>
<dbReference type="Proteomes" id="UP000004198">
    <property type="component" value="Unassembled WGS sequence"/>
</dbReference>
<organism evidence="3 4">
    <name type="scientific">Clostridium carboxidivorans P7</name>
    <dbReference type="NCBI Taxonomy" id="536227"/>
    <lineage>
        <taxon>Bacteria</taxon>
        <taxon>Bacillati</taxon>
        <taxon>Bacillota</taxon>
        <taxon>Clostridia</taxon>
        <taxon>Eubacteriales</taxon>
        <taxon>Clostridiaceae</taxon>
        <taxon>Clostridium</taxon>
    </lineage>
</organism>
<feature type="transmembrane region" description="Helical" evidence="1">
    <location>
        <begin position="12"/>
        <end position="30"/>
    </location>
</feature>
<keyword evidence="1" id="KW-0472">Membrane</keyword>
<feature type="transmembrane region" description="Helical" evidence="1">
    <location>
        <begin position="146"/>
        <end position="166"/>
    </location>
</feature>
<feature type="transmembrane region" description="Helical" evidence="1">
    <location>
        <begin position="187"/>
        <end position="206"/>
    </location>
</feature>
<gene>
    <name evidence="3" type="ORF">CcarbDRAFT_0448</name>
</gene>
<feature type="transmembrane region" description="Helical" evidence="1">
    <location>
        <begin position="335"/>
        <end position="353"/>
    </location>
</feature>
<reference evidence="3 4" key="1">
    <citation type="submission" date="2009-06" db="EMBL/GenBank/DDBJ databases">
        <title>The draft genome of Clostridium carboxidivorans P7.</title>
        <authorList>
            <consortium name="US DOE Joint Genome Institute (JGI-PGF)"/>
            <person name="Lucas S."/>
            <person name="Copeland A."/>
            <person name="Lapidus A."/>
            <person name="Glavina del Rio T."/>
            <person name="Tice H."/>
            <person name="Bruce D."/>
            <person name="Goodwin L."/>
            <person name="Pitluck S."/>
            <person name="Larimer F."/>
            <person name="Land M.L."/>
            <person name="Hauser L."/>
            <person name="Hemme C.L."/>
        </authorList>
    </citation>
    <scope>NUCLEOTIDE SEQUENCE [LARGE SCALE GENOMIC DNA]</scope>
    <source>
        <strain evidence="3 4">P7</strain>
    </source>
</reference>
<sequence length="383" mass="44154">MGKTTRRYDIDWLRTIGVLMVIPFHSLLIFNMQPWSIVYIKDTINVRSFNILDSIIDRFHMPLLFVIAGMSVYFSIQSRTSKQFINERVKKLLIPAIFGCIMLNPIMTYIYLISKNENSTFINHFIDFFTKNPGDFVGLNGGFTPAHLWFIIFLFAFSLVGMPLFIKLSDKSSNSFISNLASFFEKPLMLILAVVPFAIASIVDILGDKNPLAYFVIFFIGFLLATDERYQKAINRDKWIYLLLSIILIYIRLTIGNRFELWSGMWIIYGLMDRATKLVPVFALLGLGNSYMNKNAQVLEYLSKASFPIYVIHMLINTIVGFFVIKLTISAELKYVIIVTITFVLCFLLYEIIKRIKFLRFIFAIKPVAKNANGINKNNCLDI</sequence>
<dbReference type="PATRIC" id="fig|536227.13.peg.2254"/>
<feature type="transmembrane region" description="Helical" evidence="1">
    <location>
        <begin position="92"/>
        <end position="112"/>
    </location>
</feature>
<feature type="transmembrane region" description="Helical" evidence="1">
    <location>
        <begin position="212"/>
        <end position="227"/>
    </location>
</feature>
<keyword evidence="4" id="KW-1185">Reference proteome</keyword>
<keyword evidence="1" id="KW-0812">Transmembrane</keyword>
<dbReference type="InterPro" id="IPR002656">
    <property type="entry name" value="Acyl_transf_3_dom"/>
</dbReference>
<dbReference type="InterPro" id="IPR050623">
    <property type="entry name" value="Glucan_succinyl_AcylTrfase"/>
</dbReference>
<dbReference type="RefSeq" id="WP_007059333.1">
    <property type="nucleotide sequence ID" value="NZ_ACVI01000005.1"/>
</dbReference>
<keyword evidence="1" id="KW-1133">Transmembrane helix</keyword>
<feature type="transmembrane region" description="Helical" evidence="1">
    <location>
        <begin position="59"/>
        <end position="76"/>
    </location>
</feature>